<feature type="transmembrane region" description="Helical" evidence="1">
    <location>
        <begin position="75"/>
        <end position="98"/>
    </location>
</feature>
<reference evidence="2 3" key="1">
    <citation type="submission" date="2017-11" db="EMBL/GenBank/DDBJ databases">
        <title>Draft genome of Arthrobacter agilis strain UMCV2, a plant growth-promoting rhizobacterium and biocontrol capacity of phytopathogenic fungi.</title>
        <authorList>
            <person name="Martinez-Camara R."/>
            <person name="Santoyo G."/>
            <person name="Moreno-Hagelsieb G."/>
            <person name="Valencia-Cantero E."/>
        </authorList>
    </citation>
    <scope>NUCLEOTIDE SEQUENCE [LARGE SCALE GENOMIC DNA]</scope>
    <source>
        <strain evidence="2 3">UMCV2</strain>
    </source>
</reference>
<protein>
    <submittedName>
        <fullName evidence="2">Uncharacterized protein</fullName>
    </submittedName>
</protein>
<organism evidence="2 3">
    <name type="scientific">Arthrobacter agilis</name>
    <dbReference type="NCBI Taxonomy" id="37921"/>
    <lineage>
        <taxon>Bacteria</taxon>
        <taxon>Bacillati</taxon>
        <taxon>Actinomycetota</taxon>
        <taxon>Actinomycetes</taxon>
        <taxon>Micrococcales</taxon>
        <taxon>Micrococcaceae</taxon>
        <taxon>Arthrobacter</taxon>
    </lineage>
</organism>
<evidence type="ECO:0000313" key="3">
    <source>
        <dbReference type="Proteomes" id="UP000239187"/>
    </source>
</evidence>
<evidence type="ECO:0000256" key="1">
    <source>
        <dbReference type="SAM" id="Phobius"/>
    </source>
</evidence>
<evidence type="ECO:0000313" key="2">
    <source>
        <dbReference type="EMBL" id="AUZ89032.1"/>
    </source>
</evidence>
<dbReference type="AlphaFoldDB" id="A0A2L0UIG4"/>
<dbReference type="Proteomes" id="UP000239187">
    <property type="component" value="Chromosome"/>
</dbReference>
<name>A0A2L0UIG4_9MICC</name>
<proteinExistence type="predicted"/>
<dbReference type="EMBL" id="CP024915">
    <property type="protein sequence ID" value="AUZ89032.1"/>
    <property type="molecule type" value="Genomic_DNA"/>
</dbReference>
<gene>
    <name evidence="2" type="ORF">CVO76_16340</name>
</gene>
<accession>A0A2L0UIG4</accession>
<keyword evidence="1" id="KW-0472">Membrane</keyword>
<sequence>MSSDRMQGTYDPRYADIYQRGGDGDAASRMASPAPLAPALPQVIGSTADPSEIREVGPGTVARPAHDTPRNPFDVWVWLVAGVLLAAGTYLLVAPILHDQQYLESMALAPSGPTGPPWFQYTVTAAPPLILLGGATAVVQLFVLSIRHTLRTR</sequence>
<keyword evidence="1" id="KW-0812">Transmembrane</keyword>
<feature type="transmembrane region" description="Helical" evidence="1">
    <location>
        <begin position="118"/>
        <end position="144"/>
    </location>
</feature>
<dbReference type="RefSeq" id="WP_208740153.1">
    <property type="nucleotide sequence ID" value="NZ_CP024915.1"/>
</dbReference>
<keyword evidence="1" id="KW-1133">Transmembrane helix</keyword>